<comment type="caution">
    <text evidence="1">The sequence shown here is derived from an EMBL/GenBank/DDBJ whole genome shotgun (WGS) entry which is preliminary data.</text>
</comment>
<proteinExistence type="predicted"/>
<organism evidence="1 2">
    <name type="scientific">Dreissena polymorpha</name>
    <name type="common">Zebra mussel</name>
    <name type="synonym">Mytilus polymorpha</name>
    <dbReference type="NCBI Taxonomy" id="45954"/>
    <lineage>
        <taxon>Eukaryota</taxon>
        <taxon>Metazoa</taxon>
        <taxon>Spiralia</taxon>
        <taxon>Lophotrochozoa</taxon>
        <taxon>Mollusca</taxon>
        <taxon>Bivalvia</taxon>
        <taxon>Autobranchia</taxon>
        <taxon>Heteroconchia</taxon>
        <taxon>Euheterodonta</taxon>
        <taxon>Imparidentia</taxon>
        <taxon>Neoheterodontei</taxon>
        <taxon>Myida</taxon>
        <taxon>Dreissenoidea</taxon>
        <taxon>Dreissenidae</taxon>
        <taxon>Dreissena</taxon>
    </lineage>
</organism>
<protein>
    <submittedName>
        <fullName evidence="1">Uncharacterized protein</fullName>
    </submittedName>
</protein>
<dbReference type="EMBL" id="JAIWYP010000005">
    <property type="protein sequence ID" value="KAH3819182.1"/>
    <property type="molecule type" value="Genomic_DNA"/>
</dbReference>
<evidence type="ECO:0000313" key="1">
    <source>
        <dbReference type="EMBL" id="KAH3819182.1"/>
    </source>
</evidence>
<sequence length="62" mass="6826">MDPPPPITRSPRIAEGYKGTVGDYCCVPGCTNSRGRCKRKGMNLSFYSIPKDDKQKLYGLTG</sequence>
<reference evidence="1" key="1">
    <citation type="journal article" date="2019" name="bioRxiv">
        <title>The Genome of the Zebra Mussel, Dreissena polymorpha: A Resource for Invasive Species Research.</title>
        <authorList>
            <person name="McCartney M.A."/>
            <person name="Auch B."/>
            <person name="Kono T."/>
            <person name="Mallez S."/>
            <person name="Zhang Y."/>
            <person name="Obille A."/>
            <person name="Becker A."/>
            <person name="Abrahante J.E."/>
            <person name="Garbe J."/>
            <person name="Badalamenti J.P."/>
            <person name="Herman A."/>
            <person name="Mangelson H."/>
            <person name="Liachko I."/>
            <person name="Sullivan S."/>
            <person name="Sone E.D."/>
            <person name="Koren S."/>
            <person name="Silverstein K.A.T."/>
            <person name="Beckman K.B."/>
            <person name="Gohl D.M."/>
        </authorList>
    </citation>
    <scope>NUCLEOTIDE SEQUENCE</scope>
    <source>
        <strain evidence="1">Duluth1</strain>
        <tissue evidence="1">Whole animal</tissue>
    </source>
</reference>
<keyword evidence="2" id="KW-1185">Reference proteome</keyword>
<dbReference type="AlphaFoldDB" id="A0A9D4GSI7"/>
<accession>A0A9D4GSI7</accession>
<evidence type="ECO:0000313" key="2">
    <source>
        <dbReference type="Proteomes" id="UP000828390"/>
    </source>
</evidence>
<dbReference type="Proteomes" id="UP000828390">
    <property type="component" value="Unassembled WGS sequence"/>
</dbReference>
<reference evidence="1" key="2">
    <citation type="submission" date="2020-11" db="EMBL/GenBank/DDBJ databases">
        <authorList>
            <person name="McCartney M.A."/>
            <person name="Auch B."/>
            <person name="Kono T."/>
            <person name="Mallez S."/>
            <person name="Becker A."/>
            <person name="Gohl D.M."/>
            <person name="Silverstein K.A.T."/>
            <person name="Koren S."/>
            <person name="Bechman K.B."/>
            <person name="Herman A."/>
            <person name="Abrahante J.E."/>
            <person name="Garbe J."/>
        </authorList>
    </citation>
    <scope>NUCLEOTIDE SEQUENCE</scope>
    <source>
        <strain evidence="1">Duluth1</strain>
        <tissue evidence="1">Whole animal</tissue>
    </source>
</reference>
<name>A0A9D4GSI7_DREPO</name>
<gene>
    <name evidence="1" type="ORF">DPMN_120915</name>
</gene>